<evidence type="ECO:0000256" key="6">
    <source>
        <dbReference type="ARBA" id="ARBA00030757"/>
    </source>
</evidence>
<dbReference type="EMBL" id="PPGH01000037">
    <property type="protein sequence ID" value="PQJ95091.1"/>
    <property type="molecule type" value="Genomic_DNA"/>
</dbReference>
<name>A0A2S7XNX9_9GAMM</name>
<dbReference type="SMART" id="SM00650">
    <property type="entry name" value="rADc"/>
    <property type="match status" value="1"/>
</dbReference>
<dbReference type="SUPFAM" id="SSF53335">
    <property type="entry name" value="S-adenosyl-L-methionine-dependent methyltransferases"/>
    <property type="match status" value="1"/>
</dbReference>
<dbReference type="GO" id="GO:0000179">
    <property type="term" value="F:rRNA (adenine-N6,N6-)-dimethyltransferase activity"/>
    <property type="evidence" value="ECO:0007669"/>
    <property type="project" value="InterPro"/>
</dbReference>
<keyword evidence="4 8" id="KW-0808">Transferase</keyword>
<dbReference type="Pfam" id="PF01135">
    <property type="entry name" value="PCMT"/>
    <property type="match status" value="1"/>
</dbReference>
<feature type="domain" description="Ribosomal RNA adenine methylase transferase N-terminal" evidence="7">
    <location>
        <begin position="67"/>
        <end position="218"/>
    </location>
</feature>
<dbReference type="CDD" id="cd02440">
    <property type="entry name" value="AdoMet_MTases"/>
    <property type="match status" value="1"/>
</dbReference>
<dbReference type="PROSITE" id="PS01131">
    <property type="entry name" value="RRNA_A_DIMETH"/>
    <property type="match status" value="1"/>
</dbReference>
<comment type="caution">
    <text evidence="8">The sequence shown here is derived from an EMBL/GenBank/DDBJ whole genome shotgun (WGS) entry which is preliminary data.</text>
</comment>
<dbReference type="RefSeq" id="WP_105074147.1">
    <property type="nucleotide sequence ID" value="NZ_JAFLKP010000315.1"/>
</dbReference>
<evidence type="ECO:0000313" key="8">
    <source>
        <dbReference type="EMBL" id="PQJ95091.1"/>
    </source>
</evidence>
<evidence type="ECO:0000313" key="9">
    <source>
        <dbReference type="Proteomes" id="UP000239936"/>
    </source>
</evidence>
<dbReference type="Proteomes" id="UP000239936">
    <property type="component" value="Unassembled WGS sequence"/>
</dbReference>
<evidence type="ECO:0000256" key="2">
    <source>
        <dbReference type="ARBA" id="ARBA00013346"/>
    </source>
</evidence>
<protein>
    <recommendedName>
        <fullName evidence="2">Protein-L-isoaspartate O-methyltransferase</fullName>
    </recommendedName>
    <alternativeName>
        <fullName evidence="6">Protein L-isoaspartyl methyltransferase</fullName>
    </alternativeName>
</protein>
<dbReference type="InterPro" id="IPR000682">
    <property type="entry name" value="PCMT"/>
</dbReference>
<proteinExistence type="inferred from homology"/>
<keyword evidence="5" id="KW-0949">S-adenosyl-L-methionine</keyword>
<dbReference type="InterPro" id="IPR020596">
    <property type="entry name" value="rRNA_Ade_Mease_Trfase_CS"/>
</dbReference>
<dbReference type="OrthoDB" id="9810066at2"/>
<evidence type="ECO:0000256" key="3">
    <source>
        <dbReference type="ARBA" id="ARBA00022603"/>
    </source>
</evidence>
<keyword evidence="3 8" id="KW-0489">Methyltransferase</keyword>
<comment type="similarity">
    <text evidence="1">Belongs to the methyltransferase superfamily. L-isoaspartyl/D-aspartyl protein methyltransferase family.</text>
</comment>
<keyword evidence="9" id="KW-1185">Reference proteome</keyword>
<accession>A0A2S7XNX9</accession>
<dbReference type="GO" id="GO:0005737">
    <property type="term" value="C:cytoplasm"/>
    <property type="evidence" value="ECO:0007669"/>
    <property type="project" value="TreeGrafter"/>
</dbReference>
<dbReference type="PANTHER" id="PTHR11579">
    <property type="entry name" value="PROTEIN-L-ISOASPARTATE O-METHYLTRANSFERASE"/>
    <property type="match status" value="1"/>
</dbReference>
<dbReference type="AlphaFoldDB" id="A0A2S7XNX9"/>
<gene>
    <name evidence="8" type="ORF">CXB77_12290</name>
</gene>
<dbReference type="InterPro" id="IPR020598">
    <property type="entry name" value="rRNA_Ade_methylase_Trfase_N"/>
</dbReference>
<dbReference type="PANTHER" id="PTHR11579:SF18">
    <property type="entry name" value="PROTEIN-L-ISOASPARTATE O-METHYLTRANSFERASE"/>
    <property type="match status" value="1"/>
</dbReference>
<dbReference type="Gene3D" id="3.40.50.150">
    <property type="entry name" value="Vaccinia Virus protein VP39"/>
    <property type="match status" value="1"/>
</dbReference>
<dbReference type="GO" id="GO:0004719">
    <property type="term" value="F:protein-L-isoaspartate (D-aspartate) O-methyltransferase activity"/>
    <property type="evidence" value="ECO:0007669"/>
    <property type="project" value="InterPro"/>
</dbReference>
<sequence length="221" mass="23556">MNDPFAQACFNMIQQQVRPWDVLNDRALEAMAAIAREHFVPEAYRGLAYADFPVPITPEVQMLAPTVVGRLLQALDVQPGERVLEIGTGSGYITACLHHLGGRVLSLEIDPALAAAARARLAALKINGVEIRDGDALAGPVAGGPFDAIALNGSMPSAALLPLLRKQLAVGGRLFAVIGDAPAMTATLITRHTSHHFDTTTLFETCIPVLSGVVEPERFVF</sequence>
<organism evidence="8 9">
    <name type="scientific">Chromatium okenii</name>
    <dbReference type="NCBI Taxonomy" id="61644"/>
    <lineage>
        <taxon>Bacteria</taxon>
        <taxon>Pseudomonadati</taxon>
        <taxon>Pseudomonadota</taxon>
        <taxon>Gammaproteobacteria</taxon>
        <taxon>Chromatiales</taxon>
        <taxon>Chromatiaceae</taxon>
        <taxon>Chromatium</taxon>
    </lineage>
</organism>
<evidence type="ECO:0000256" key="5">
    <source>
        <dbReference type="ARBA" id="ARBA00022691"/>
    </source>
</evidence>
<reference evidence="8 9" key="1">
    <citation type="submission" date="2018-01" db="EMBL/GenBank/DDBJ databases">
        <title>The complete genome sequence of Chromatium okenii LaCa, a purple sulfur bacterium with a turbulent life.</title>
        <authorList>
            <person name="Luedin S.M."/>
            <person name="Liechti N."/>
            <person name="Storelli N."/>
            <person name="Danza F."/>
            <person name="Wittwer M."/>
            <person name="Pothier J.F."/>
            <person name="Tonolla M.A."/>
        </authorList>
    </citation>
    <scope>NUCLEOTIDE SEQUENCE [LARGE SCALE GENOMIC DNA]</scope>
    <source>
        <strain evidence="8 9">LaCa</strain>
    </source>
</reference>
<dbReference type="InterPro" id="IPR029063">
    <property type="entry name" value="SAM-dependent_MTases_sf"/>
</dbReference>
<evidence type="ECO:0000256" key="4">
    <source>
        <dbReference type="ARBA" id="ARBA00022679"/>
    </source>
</evidence>
<evidence type="ECO:0000259" key="7">
    <source>
        <dbReference type="SMART" id="SM00650"/>
    </source>
</evidence>
<evidence type="ECO:0000256" key="1">
    <source>
        <dbReference type="ARBA" id="ARBA00005369"/>
    </source>
</evidence>